<proteinExistence type="predicted"/>
<feature type="non-terminal residue" evidence="2">
    <location>
        <position position="1"/>
    </location>
</feature>
<evidence type="ECO:0000313" key="2">
    <source>
        <dbReference type="EMBL" id="RRT78099.1"/>
    </source>
</evidence>
<evidence type="ECO:0000256" key="1">
    <source>
        <dbReference type="SAM" id="MobiDB-lite"/>
    </source>
</evidence>
<accession>A0A427APF4</accession>
<evidence type="ECO:0000313" key="3">
    <source>
        <dbReference type="Proteomes" id="UP000287651"/>
    </source>
</evidence>
<sequence length="118" mass="12433">RWLPLSVGNCLAKRRSPLRPALLPYWPQPLAGWPLAIASCELAAPTGATLQATVPTDDCRPYGLATIDRPLCRGPWPQPIAPLQGALAIADRPLAGGQAVASRPCKGPARGQPPLQMA</sequence>
<organism evidence="2 3">
    <name type="scientific">Ensete ventricosum</name>
    <name type="common">Abyssinian banana</name>
    <name type="synonym">Musa ensete</name>
    <dbReference type="NCBI Taxonomy" id="4639"/>
    <lineage>
        <taxon>Eukaryota</taxon>
        <taxon>Viridiplantae</taxon>
        <taxon>Streptophyta</taxon>
        <taxon>Embryophyta</taxon>
        <taxon>Tracheophyta</taxon>
        <taxon>Spermatophyta</taxon>
        <taxon>Magnoliopsida</taxon>
        <taxon>Liliopsida</taxon>
        <taxon>Zingiberales</taxon>
        <taxon>Musaceae</taxon>
        <taxon>Ensete</taxon>
    </lineage>
</organism>
<gene>
    <name evidence="2" type="ORF">B296_00008219</name>
</gene>
<dbReference type="Proteomes" id="UP000287651">
    <property type="component" value="Unassembled WGS sequence"/>
</dbReference>
<dbReference type="EMBL" id="AMZH03001762">
    <property type="protein sequence ID" value="RRT78099.1"/>
    <property type="molecule type" value="Genomic_DNA"/>
</dbReference>
<reference evidence="2 3" key="1">
    <citation type="journal article" date="2014" name="Agronomy (Basel)">
        <title>A Draft Genome Sequence for Ensete ventricosum, the Drought-Tolerant Tree Against Hunger.</title>
        <authorList>
            <person name="Harrison J."/>
            <person name="Moore K.A."/>
            <person name="Paszkiewicz K."/>
            <person name="Jones T."/>
            <person name="Grant M."/>
            <person name="Ambacheew D."/>
            <person name="Muzemil S."/>
            <person name="Studholme D.J."/>
        </authorList>
    </citation>
    <scope>NUCLEOTIDE SEQUENCE [LARGE SCALE GENOMIC DNA]</scope>
</reference>
<dbReference type="AlphaFoldDB" id="A0A427APF4"/>
<name>A0A427APF4_ENSVE</name>
<comment type="caution">
    <text evidence="2">The sequence shown here is derived from an EMBL/GenBank/DDBJ whole genome shotgun (WGS) entry which is preliminary data.</text>
</comment>
<feature type="region of interest" description="Disordered" evidence="1">
    <location>
        <begin position="98"/>
        <end position="118"/>
    </location>
</feature>
<protein>
    <submittedName>
        <fullName evidence="2">Uncharacterized protein</fullName>
    </submittedName>
</protein>